<dbReference type="PANTHER" id="PTHR30487:SF0">
    <property type="entry name" value="PREPILIN LEADER PEPTIDASE_N-METHYLTRANSFERASE-RELATED"/>
    <property type="match status" value="1"/>
</dbReference>
<dbReference type="InterPro" id="IPR010627">
    <property type="entry name" value="Prepilin_pept_A24_N"/>
</dbReference>
<dbReference type="EMBL" id="FQUZ01000029">
    <property type="protein sequence ID" value="SHF58109.1"/>
    <property type="molecule type" value="Genomic_DNA"/>
</dbReference>
<reference evidence="13 14" key="1">
    <citation type="submission" date="2016-11" db="EMBL/GenBank/DDBJ databases">
        <authorList>
            <person name="Jaros S."/>
            <person name="Januszkiewicz K."/>
            <person name="Wedrychowicz H."/>
        </authorList>
    </citation>
    <scope>NUCLEOTIDE SEQUENCE [LARGE SCALE GENOMIC DNA]</scope>
    <source>
        <strain evidence="13 14">DSM 16112</strain>
    </source>
</reference>
<evidence type="ECO:0000256" key="8">
    <source>
        <dbReference type="RuleBase" id="RU003793"/>
    </source>
</evidence>
<evidence type="ECO:0000313" key="13">
    <source>
        <dbReference type="EMBL" id="SHF58109.1"/>
    </source>
</evidence>
<evidence type="ECO:0000313" key="14">
    <source>
        <dbReference type="Proteomes" id="UP000184327"/>
    </source>
</evidence>
<dbReference type="EC" id="3.4.23.43" evidence="9"/>
<dbReference type="Pfam" id="PF01478">
    <property type="entry name" value="Peptidase_A24"/>
    <property type="match status" value="1"/>
</dbReference>
<evidence type="ECO:0000256" key="3">
    <source>
        <dbReference type="ARBA" id="ARBA00022475"/>
    </source>
</evidence>
<dbReference type="GO" id="GO:0008168">
    <property type="term" value="F:methyltransferase activity"/>
    <property type="evidence" value="ECO:0007669"/>
    <property type="project" value="UniProtKB-KW"/>
</dbReference>
<keyword evidence="14" id="KW-1185">Reference proteome</keyword>
<feature type="transmembrane region" description="Helical" evidence="10">
    <location>
        <begin position="264"/>
        <end position="287"/>
    </location>
</feature>
<dbReference type="Pfam" id="PF06750">
    <property type="entry name" value="A24_N_bact"/>
    <property type="match status" value="1"/>
</dbReference>
<dbReference type="EC" id="2.1.1.-" evidence="9"/>
<feature type="transmembrane region" description="Helical" evidence="10">
    <location>
        <begin position="226"/>
        <end position="252"/>
    </location>
</feature>
<comment type="catalytic activity">
    <reaction evidence="9">
        <text>Typically cleaves a -Gly-|-Phe- bond to release an N-terminal, basic peptide of 5-8 residues from type IV prepilin, and then N-methylates the new N-terminal amino group, the methyl donor being S-adenosyl-L-methionine.</text>
        <dbReference type="EC" id="3.4.23.43"/>
    </reaction>
</comment>
<comment type="similarity">
    <text evidence="2 8">Belongs to the peptidase A24 family.</text>
</comment>
<keyword evidence="3" id="KW-1003">Cell membrane</keyword>
<feature type="transmembrane region" description="Helical" evidence="10">
    <location>
        <begin position="6"/>
        <end position="27"/>
    </location>
</feature>
<keyword evidence="6 10" id="KW-1133">Transmembrane helix</keyword>
<evidence type="ECO:0000256" key="7">
    <source>
        <dbReference type="ARBA" id="ARBA00023136"/>
    </source>
</evidence>
<dbReference type="GO" id="GO:0032259">
    <property type="term" value="P:methylation"/>
    <property type="evidence" value="ECO:0007669"/>
    <property type="project" value="UniProtKB-KW"/>
</dbReference>
<protein>
    <recommendedName>
        <fullName evidence="9">Prepilin leader peptidase/N-methyltransferase</fullName>
        <ecNumber evidence="9">2.1.1.-</ecNumber>
        <ecNumber evidence="9">3.4.23.43</ecNumber>
    </recommendedName>
</protein>
<dbReference type="RefSeq" id="WP_073356760.1">
    <property type="nucleotide sequence ID" value="NZ_FQUZ01000029.1"/>
</dbReference>
<dbReference type="GO" id="GO:0005886">
    <property type="term" value="C:plasma membrane"/>
    <property type="evidence" value="ECO:0007669"/>
    <property type="project" value="UniProtKB-SubCell"/>
</dbReference>
<feature type="domain" description="Prepilin peptidase A24 N-terminal" evidence="12">
    <location>
        <begin position="14"/>
        <end position="130"/>
    </location>
</feature>
<keyword evidence="9 13" id="KW-0808">Transferase</keyword>
<evidence type="ECO:0000256" key="4">
    <source>
        <dbReference type="ARBA" id="ARBA00022519"/>
    </source>
</evidence>
<gene>
    <name evidence="13" type="ORF">SAMN02745117_02236</name>
</gene>
<dbReference type="Gene3D" id="1.20.120.1220">
    <property type="match status" value="1"/>
</dbReference>
<sequence>MSQILAEPLVFGFFGLLIGSFLNVVIYRLPVMLHRNWQEESIHFLKSEGIAVQSPDDNSIKISHKQPFNLMTPRSRCQNCGHAISPWENIPVFSYLLLGGKCSSCKAKISIRYPLIELTTAISFMFCGYQWGIGLEAIAWCFFFSCLITLIMIDWDTTLLPDNITLPLLWAGLLLSLTGIIDTRLEDALWGAMFGYLSLWSVYWVFKLLTKKEGMGHGDFKFLAALGAWLGFQAILPILLASSVIGAGFGIFLKIRNHLREGGYMPYGPFLGGAGIFVTVTGTQWFYQFP</sequence>
<keyword evidence="5 9" id="KW-0812">Transmembrane</keyword>
<feature type="transmembrane region" description="Helical" evidence="10">
    <location>
        <begin position="188"/>
        <end position="206"/>
    </location>
</feature>
<evidence type="ECO:0000259" key="11">
    <source>
        <dbReference type="Pfam" id="PF01478"/>
    </source>
</evidence>
<dbReference type="GO" id="GO:0004190">
    <property type="term" value="F:aspartic-type endopeptidase activity"/>
    <property type="evidence" value="ECO:0007669"/>
    <property type="project" value="UniProtKB-EC"/>
</dbReference>
<dbReference type="AlphaFoldDB" id="A0A1M5CTP7"/>
<dbReference type="PRINTS" id="PR00864">
    <property type="entry name" value="PREPILNPTASE"/>
</dbReference>
<name>A0A1M5CTP7_9BURK</name>
<accession>A0A1M5CTP7</accession>
<dbReference type="STRING" id="1122156.SAMN02745117_02236"/>
<feature type="transmembrane region" description="Helical" evidence="10">
    <location>
        <begin position="164"/>
        <end position="181"/>
    </location>
</feature>
<keyword evidence="9" id="KW-0511">Multifunctional enzyme</keyword>
<evidence type="ECO:0000256" key="2">
    <source>
        <dbReference type="ARBA" id="ARBA00005801"/>
    </source>
</evidence>
<feature type="transmembrane region" description="Helical" evidence="10">
    <location>
        <begin position="133"/>
        <end position="152"/>
    </location>
</feature>
<evidence type="ECO:0000256" key="10">
    <source>
        <dbReference type="SAM" id="Phobius"/>
    </source>
</evidence>
<keyword evidence="4" id="KW-0997">Cell inner membrane</keyword>
<dbReference type="Proteomes" id="UP000184327">
    <property type="component" value="Unassembled WGS sequence"/>
</dbReference>
<organism evidence="13 14">
    <name type="scientific">Lampropedia hyalina DSM 16112</name>
    <dbReference type="NCBI Taxonomy" id="1122156"/>
    <lineage>
        <taxon>Bacteria</taxon>
        <taxon>Pseudomonadati</taxon>
        <taxon>Pseudomonadota</taxon>
        <taxon>Betaproteobacteria</taxon>
        <taxon>Burkholderiales</taxon>
        <taxon>Comamonadaceae</taxon>
        <taxon>Lampropedia</taxon>
    </lineage>
</organism>
<dbReference type="InterPro" id="IPR000045">
    <property type="entry name" value="Prepilin_IV_endopep_pep"/>
</dbReference>
<keyword evidence="9" id="KW-0378">Hydrolase</keyword>
<keyword evidence="9" id="KW-0645">Protease</keyword>
<dbReference type="InterPro" id="IPR014032">
    <property type="entry name" value="Peptidase_A24A_bac"/>
</dbReference>
<evidence type="ECO:0000256" key="9">
    <source>
        <dbReference type="RuleBase" id="RU003794"/>
    </source>
</evidence>
<evidence type="ECO:0000256" key="5">
    <source>
        <dbReference type="ARBA" id="ARBA00022692"/>
    </source>
</evidence>
<keyword evidence="7 10" id="KW-0472">Membrane</keyword>
<proteinExistence type="inferred from homology"/>
<keyword evidence="9 13" id="KW-0489">Methyltransferase</keyword>
<evidence type="ECO:0000256" key="6">
    <source>
        <dbReference type="ARBA" id="ARBA00022989"/>
    </source>
</evidence>
<dbReference type="GO" id="GO:0006465">
    <property type="term" value="P:signal peptide processing"/>
    <property type="evidence" value="ECO:0007669"/>
    <property type="project" value="TreeGrafter"/>
</dbReference>
<dbReference type="PANTHER" id="PTHR30487">
    <property type="entry name" value="TYPE 4 PREPILIN-LIKE PROTEINS LEADER PEPTIDE-PROCESSING ENZYME"/>
    <property type="match status" value="1"/>
</dbReference>
<feature type="domain" description="Prepilin type IV endopeptidase peptidase" evidence="11">
    <location>
        <begin position="141"/>
        <end position="251"/>
    </location>
</feature>
<dbReference type="InterPro" id="IPR050882">
    <property type="entry name" value="Prepilin_peptidase/N-MTase"/>
</dbReference>
<evidence type="ECO:0000256" key="1">
    <source>
        <dbReference type="ARBA" id="ARBA00004429"/>
    </source>
</evidence>
<comment type="subcellular location">
    <subcellularLocation>
        <location evidence="1">Cell inner membrane</location>
        <topology evidence="1">Multi-pass membrane protein</topology>
    </subcellularLocation>
    <subcellularLocation>
        <location evidence="9">Cell membrane</location>
        <topology evidence="9">Multi-pass membrane protein</topology>
    </subcellularLocation>
</comment>
<evidence type="ECO:0000259" key="12">
    <source>
        <dbReference type="Pfam" id="PF06750"/>
    </source>
</evidence>
<comment type="function">
    <text evidence="9">Plays an essential role in type IV pili and type II pseudopili formation by proteolytically removing the leader sequence from substrate proteins and subsequently monomethylating the alpha-amino group of the newly exposed N-terminal phenylalanine.</text>
</comment>